<evidence type="ECO:0000256" key="1">
    <source>
        <dbReference type="ARBA" id="ARBA00007039"/>
    </source>
</evidence>
<dbReference type="Proteomes" id="UP000271573">
    <property type="component" value="Chromosome"/>
</dbReference>
<evidence type="ECO:0000256" key="3">
    <source>
        <dbReference type="ARBA" id="ARBA00022670"/>
    </source>
</evidence>
<keyword evidence="3" id="KW-0645">Protease</keyword>
<dbReference type="GO" id="GO:0004252">
    <property type="term" value="F:serine-type endopeptidase activity"/>
    <property type="evidence" value="ECO:0007669"/>
    <property type="project" value="InterPro"/>
</dbReference>
<dbReference type="GO" id="GO:0009368">
    <property type="term" value="C:endopeptidase Clp complex"/>
    <property type="evidence" value="ECO:0007669"/>
    <property type="project" value="TreeGrafter"/>
</dbReference>
<name>A0A3G9IYI2_9ACTN</name>
<dbReference type="SUPFAM" id="SSF52096">
    <property type="entry name" value="ClpP/crotonase"/>
    <property type="match status" value="1"/>
</dbReference>
<dbReference type="Gene3D" id="3.90.226.10">
    <property type="entry name" value="2-enoyl-CoA Hydratase, Chain A, domain 1"/>
    <property type="match status" value="1"/>
</dbReference>
<dbReference type="RefSeq" id="WP_125568693.1">
    <property type="nucleotide sequence ID" value="NZ_AP019307.1"/>
</dbReference>
<proteinExistence type="inferred from homology"/>
<dbReference type="GO" id="GO:0004176">
    <property type="term" value="F:ATP-dependent peptidase activity"/>
    <property type="evidence" value="ECO:0007669"/>
    <property type="project" value="InterPro"/>
</dbReference>
<dbReference type="KEGG" id="nbe:Back2_17800"/>
<dbReference type="GO" id="GO:0051117">
    <property type="term" value="F:ATPase binding"/>
    <property type="evidence" value="ECO:0007669"/>
    <property type="project" value="TreeGrafter"/>
</dbReference>
<dbReference type="PANTHER" id="PTHR10381:SF70">
    <property type="entry name" value="ATP-DEPENDENT CLP PROTEASE PROTEOLYTIC SUBUNIT"/>
    <property type="match status" value="1"/>
</dbReference>
<reference evidence="7 8" key="1">
    <citation type="submission" date="2018-11" db="EMBL/GenBank/DDBJ databases">
        <title>Complete genome sequence of Nocardioides baekrokdamisoli strain KCTC 39748.</title>
        <authorList>
            <person name="Kang S.W."/>
            <person name="Lee K.C."/>
            <person name="Kim K.K."/>
            <person name="Kim J.S."/>
            <person name="Kim D.S."/>
            <person name="Ko S.H."/>
            <person name="Yang S.H."/>
            <person name="Shin Y.K."/>
            <person name="Lee J.S."/>
        </authorList>
    </citation>
    <scope>NUCLEOTIDE SEQUENCE [LARGE SCALE GENOMIC DNA]</scope>
    <source>
        <strain evidence="7 8">KCTC 39748</strain>
    </source>
</reference>
<keyword evidence="8" id="KW-1185">Reference proteome</keyword>
<dbReference type="InterPro" id="IPR001907">
    <property type="entry name" value="ClpP"/>
</dbReference>
<keyword evidence="2" id="KW-0963">Cytoplasm</keyword>
<dbReference type="OrthoDB" id="9806592at2"/>
<dbReference type="EMBL" id="AP019307">
    <property type="protein sequence ID" value="BBH17493.1"/>
    <property type="molecule type" value="Genomic_DNA"/>
</dbReference>
<dbReference type="CDD" id="cd07016">
    <property type="entry name" value="S14_ClpP_1"/>
    <property type="match status" value="1"/>
</dbReference>
<comment type="similarity">
    <text evidence="1 6">Belongs to the peptidase S14 family.</text>
</comment>
<keyword evidence="5" id="KW-0720">Serine protease</keyword>
<evidence type="ECO:0000256" key="5">
    <source>
        <dbReference type="ARBA" id="ARBA00022825"/>
    </source>
</evidence>
<dbReference type="AlphaFoldDB" id="A0A3G9IYI2"/>
<dbReference type="NCBIfam" id="NF045542">
    <property type="entry name" value="Clp_rel_HeadMat"/>
    <property type="match status" value="1"/>
</dbReference>
<dbReference type="InterPro" id="IPR023562">
    <property type="entry name" value="ClpP/TepA"/>
</dbReference>
<organism evidence="7 8">
    <name type="scientific">Nocardioides baekrokdamisoli</name>
    <dbReference type="NCBI Taxonomy" id="1804624"/>
    <lineage>
        <taxon>Bacteria</taxon>
        <taxon>Bacillati</taxon>
        <taxon>Actinomycetota</taxon>
        <taxon>Actinomycetes</taxon>
        <taxon>Propionibacteriales</taxon>
        <taxon>Nocardioidaceae</taxon>
        <taxon>Nocardioides</taxon>
    </lineage>
</organism>
<sequence>MTRRVNTAAPIELSAALPAAGRLAIGREAQASAVPKVSVDGTKATIRIYGSIVSYSSWWGSASVCANDVAQALDELDPAVTEIQVRLNSPGGAAFEGVAILNLLRAHPAKITAVVDGLAASAASVIAVGCDETIMSPGSALMVHNPSGGAWGEVSDLQKVINQLNSLTGNMAALYAEATGSGTADDWAAVMDAETWYTATEAVEAGLADSTQVVPDAGKTITAGGTDDESEIEVDFEDDELMSALFARFGYRYAGRDAAPAPTQIAAAALAHIPPTASADGHTKTAQKETAMALPELITNARQELGLAETADEATVVAALSEALGIQPAAPVATATAAIPEGMSLIETDVLTELRTGAEDGRAARAQQIASHRDSLITAAIAAGKISPARKDHWIKQFAADAEGAEQVLAQLEPGLIPVDERGHAGDVDSSSTPQVSADALDALGATFGLQKGALNG</sequence>
<keyword evidence="4" id="KW-0378">Hydrolase</keyword>
<dbReference type="InterPro" id="IPR029045">
    <property type="entry name" value="ClpP/crotonase-like_dom_sf"/>
</dbReference>
<dbReference type="PRINTS" id="PR00127">
    <property type="entry name" value="CLPPROTEASEP"/>
</dbReference>
<evidence type="ECO:0000313" key="7">
    <source>
        <dbReference type="EMBL" id="BBH17493.1"/>
    </source>
</evidence>
<dbReference type="PANTHER" id="PTHR10381">
    <property type="entry name" value="ATP-DEPENDENT CLP PROTEASE PROTEOLYTIC SUBUNIT"/>
    <property type="match status" value="1"/>
</dbReference>
<evidence type="ECO:0000313" key="8">
    <source>
        <dbReference type="Proteomes" id="UP000271573"/>
    </source>
</evidence>
<dbReference type="Pfam" id="PF00574">
    <property type="entry name" value="CLP_protease"/>
    <property type="match status" value="1"/>
</dbReference>
<evidence type="ECO:0000256" key="4">
    <source>
        <dbReference type="ARBA" id="ARBA00022801"/>
    </source>
</evidence>
<dbReference type="GO" id="GO:0006515">
    <property type="term" value="P:protein quality control for misfolded or incompletely synthesized proteins"/>
    <property type="evidence" value="ECO:0007669"/>
    <property type="project" value="TreeGrafter"/>
</dbReference>
<accession>A0A3G9IYI2</accession>
<gene>
    <name evidence="7" type="ORF">Back2_17800</name>
</gene>
<protein>
    <recommendedName>
        <fullName evidence="6">ATP-dependent Clp protease proteolytic subunit</fullName>
    </recommendedName>
</protein>
<evidence type="ECO:0000256" key="2">
    <source>
        <dbReference type="ARBA" id="ARBA00022490"/>
    </source>
</evidence>
<evidence type="ECO:0000256" key="6">
    <source>
        <dbReference type="RuleBase" id="RU003567"/>
    </source>
</evidence>